<feature type="compositionally biased region" description="Gly residues" evidence="6">
    <location>
        <begin position="398"/>
        <end position="413"/>
    </location>
</feature>
<dbReference type="Pfam" id="PF00226">
    <property type="entry name" value="DnaJ"/>
    <property type="match status" value="1"/>
</dbReference>
<sequence>MGRGLALALLFSALGAASGFDSFFGNIFGGGMPGAAAGGDTEYYETLGVGRDATDAQLKKAYRKLALEHHPDKGGSPDKFKQIAEAFSTLSDPQKRQIYDQYGKEGVRRADAGGAPGAGVGPSAEEMFGMFFGGGWGGRPEEAEDILAPLDLTLEDMFVGRSRSVRVERTRVCGECRGKGGKGGAEGRRCETCDGRGAVIRMRQLGAGMVQQLRTACPDCKGEGKVLKPSERCGACGGRKVTSEAATVAVPVPPGIEQGERIVLRGEGNAEPGLRPGDLVLVVRELAHATYRRQGPHLVAELDVSLREALGGFERPLRRLDGGTLRVRVSRGRLTSPGSVKRVRGEGMPVRAGAASGARGDLYVRLRVRLPSPQVLGETRLRTLESLLAKVEAEQRGAGAGDGDGAAAAGGTGTSSEGDDAAAAEPDDDDGACRDLEDVAPAARMT</sequence>
<dbReference type="FunFam" id="2.10.230.10:FF:000001">
    <property type="entry name" value="DnaJ subfamily A member 2"/>
    <property type="match status" value="1"/>
</dbReference>
<feature type="domain" description="J" evidence="8">
    <location>
        <begin position="42"/>
        <end position="103"/>
    </location>
</feature>
<feature type="chain" id="PRO_5035267409" evidence="7">
    <location>
        <begin position="20"/>
        <end position="446"/>
    </location>
</feature>
<dbReference type="OMA" id="SYEYETH"/>
<dbReference type="InterPro" id="IPR012724">
    <property type="entry name" value="DnaJ"/>
</dbReference>
<evidence type="ECO:0000256" key="7">
    <source>
        <dbReference type="SAM" id="SignalP"/>
    </source>
</evidence>
<keyword evidence="11" id="KW-1185">Reference proteome</keyword>
<gene>
    <name evidence="10" type="ORF">KFE25_005429</name>
</gene>
<dbReference type="PRINTS" id="PR00625">
    <property type="entry name" value="JDOMAIN"/>
</dbReference>
<dbReference type="GO" id="GO:0030544">
    <property type="term" value="F:Hsp70 protein binding"/>
    <property type="evidence" value="ECO:0007669"/>
    <property type="project" value="InterPro"/>
</dbReference>
<evidence type="ECO:0000256" key="6">
    <source>
        <dbReference type="SAM" id="MobiDB-lite"/>
    </source>
</evidence>
<dbReference type="GO" id="GO:0008270">
    <property type="term" value="F:zinc ion binding"/>
    <property type="evidence" value="ECO:0007669"/>
    <property type="project" value="UniProtKB-KW"/>
</dbReference>
<dbReference type="GO" id="GO:0051082">
    <property type="term" value="F:unfolded protein binding"/>
    <property type="evidence" value="ECO:0007669"/>
    <property type="project" value="InterPro"/>
</dbReference>
<dbReference type="HAMAP" id="MF_01152">
    <property type="entry name" value="DnaJ"/>
    <property type="match status" value="1"/>
</dbReference>
<dbReference type="AlphaFoldDB" id="A0A8J5XSQ6"/>
<dbReference type="InterPro" id="IPR002939">
    <property type="entry name" value="DnaJ_C"/>
</dbReference>
<evidence type="ECO:0000256" key="1">
    <source>
        <dbReference type="ARBA" id="ARBA00022723"/>
    </source>
</evidence>
<accession>A0A8J5XSQ6</accession>
<dbReference type="InterPro" id="IPR036869">
    <property type="entry name" value="J_dom_sf"/>
</dbReference>
<dbReference type="InterPro" id="IPR036410">
    <property type="entry name" value="HSP_DnaJ_Cys-rich_dom_sf"/>
</dbReference>
<reference evidence="10" key="1">
    <citation type="submission" date="2021-05" db="EMBL/GenBank/DDBJ databases">
        <title>The genome of the haptophyte Pavlova lutheri (Diacronema luteri, Pavlovales) - a model for lipid biosynthesis in eukaryotic algae.</title>
        <authorList>
            <person name="Hulatt C.J."/>
            <person name="Posewitz M.C."/>
        </authorList>
    </citation>
    <scope>NUCLEOTIDE SEQUENCE</scope>
    <source>
        <strain evidence="10">NIVA-4/92</strain>
    </source>
</reference>
<dbReference type="InterPro" id="IPR001623">
    <property type="entry name" value="DnaJ_domain"/>
</dbReference>
<dbReference type="Pfam" id="PF00684">
    <property type="entry name" value="DnaJ_CXXCXGXG"/>
    <property type="match status" value="1"/>
</dbReference>
<dbReference type="SUPFAM" id="SSF46565">
    <property type="entry name" value="Chaperone J-domain"/>
    <property type="match status" value="1"/>
</dbReference>
<dbReference type="Pfam" id="PF01556">
    <property type="entry name" value="DnaJ_C"/>
    <property type="match status" value="1"/>
</dbReference>
<dbReference type="InterPro" id="IPR008971">
    <property type="entry name" value="HSP40/DnaJ_pept-bd"/>
</dbReference>
<evidence type="ECO:0000256" key="3">
    <source>
        <dbReference type="ARBA" id="ARBA00022771"/>
    </source>
</evidence>
<evidence type="ECO:0000313" key="10">
    <source>
        <dbReference type="EMBL" id="KAG8465859.1"/>
    </source>
</evidence>
<dbReference type="SMART" id="SM00271">
    <property type="entry name" value="DnaJ"/>
    <property type="match status" value="1"/>
</dbReference>
<dbReference type="CDD" id="cd10719">
    <property type="entry name" value="DnaJ_zf"/>
    <property type="match status" value="1"/>
</dbReference>
<keyword evidence="3 5" id="KW-0863">Zinc-finger</keyword>
<feature type="signal peptide" evidence="7">
    <location>
        <begin position="1"/>
        <end position="19"/>
    </location>
</feature>
<evidence type="ECO:0000313" key="11">
    <source>
        <dbReference type="Proteomes" id="UP000751190"/>
    </source>
</evidence>
<comment type="caution">
    <text evidence="10">The sequence shown here is derived from an EMBL/GenBank/DDBJ whole genome shotgun (WGS) entry which is preliminary data.</text>
</comment>
<dbReference type="GO" id="GO:0009408">
    <property type="term" value="P:response to heat"/>
    <property type="evidence" value="ECO:0007669"/>
    <property type="project" value="InterPro"/>
</dbReference>
<dbReference type="PROSITE" id="PS50076">
    <property type="entry name" value="DNAJ_2"/>
    <property type="match status" value="1"/>
</dbReference>
<dbReference type="PROSITE" id="PS00636">
    <property type="entry name" value="DNAJ_1"/>
    <property type="match status" value="1"/>
</dbReference>
<keyword evidence="7" id="KW-0732">Signal</keyword>
<protein>
    <submittedName>
        <fullName evidence="10">Uncharacterized protein</fullName>
    </submittedName>
</protein>
<keyword evidence="1 5" id="KW-0479">Metal-binding</keyword>
<name>A0A8J5XSQ6_DIALT</name>
<organism evidence="10 11">
    <name type="scientific">Diacronema lutheri</name>
    <name type="common">Unicellular marine alga</name>
    <name type="synonym">Monochrysis lutheri</name>
    <dbReference type="NCBI Taxonomy" id="2081491"/>
    <lineage>
        <taxon>Eukaryota</taxon>
        <taxon>Haptista</taxon>
        <taxon>Haptophyta</taxon>
        <taxon>Pavlovophyceae</taxon>
        <taxon>Pavlovales</taxon>
        <taxon>Pavlovaceae</taxon>
        <taxon>Diacronema</taxon>
    </lineage>
</organism>
<dbReference type="Gene3D" id="2.60.260.20">
    <property type="entry name" value="Urease metallochaperone UreE, N-terminal domain"/>
    <property type="match status" value="2"/>
</dbReference>
<feature type="domain" description="CR-type" evidence="9">
    <location>
        <begin position="160"/>
        <end position="245"/>
    </location>
</feature>
<dbReference type="GO" id="GO:0005524">
    <property type="term" value="F:ATP binding"/>
    <property type="evidence" value="ECO:0007669"/>
    <property type="project" value="InterPro"/>
</dbReference>
<dbReference type="Proteomes" id="UP000751190">
    <property type="component" value="Unassembled WGS sequence"/>
</dbReference>
<keyword evidence="2" id="KW-0677">Repeat</keyword>
<dbReference type="Gene3D" id="1.10.287.110">
    <property type="entry name" value="DnaJ domain"/>
    <property type="match status" value="1"/>
</dbReference>
<dbReference type="EMBL" id="JAGTXO010000009">
    <property type="protein sequence ID" value="KAG8465859.1"/>
    <property type="molecule type" value="Genomic_DNA"/>
</dbReference>
<dbReference type="SUPFAM" id="SSF57938">
    <property type="entry name" value="DnaJ/Hsp40 cysteine-rich domain"/>
    <property type="match status" value="1"/>
</dbReference>
<evidence type="ECO:0000259" key="8">
    <source>
        <dbReference type="PROSITE" id="PS50076"/>
    </source>
</evidence>
<dbReference type="SUPFAM" id="SSF49493">
    <property type="entry name" value="HSP40/DnaJ peptide-binding domain"/>
    <property type="match status" value="2"/>
</dbReference>
<dbReference type="FunFam" id="2.60.260.20:FF:000003">
    <property type="entry name" value="DnaJ subfamily A member 2"/>
    <property type="match status" value="1"/>
</dbReference>
<dbReference type="InterPro" id="IPR001305">
    <property type="entry name" value="HSP_DnaJ_Cys-rich_dom"/>
</dbReference>
<dbReference type="CDD" id="cd10747">
    <property type="entry name" value="DnaJ_C"/>
    <property type="match status" value="1"/>
</dbReference>
<evidence type="ECO:0000256" key="2">
    <source>
        <dbReference type="ARBA" id="ARBA00022737"/>
    </source>
</evidence>
<dbReference type="OrthoDB" id="550424at2759"/>
<dbReference type="PANTHER" id="PTHR43888">
    <property type="entry name" value="DNAJ-LIKE-2, ISOFORM A-RELATED"/>
    <property type="match status" value="1"/>
</dbReference>
<dbReference type="Gene3D" id="2.10.230.10">
    <property type="entry name" value="Heat shock protein DnaJ, cysteine-rich domain"/>
    <property type="match status" value="1"/>
</dbReference>
<dbReference type="PROSITE" id="PS51188">
    <property type="entry name" value="ZF_CR"/>
    <property type="match status" value="1"/>
</dbReference>
<dbReference type="InterPro" id="IPR018253">
    <property type="entry name" value="DnaJ_domain_CS"/>
</dbReference>
<evidence type="ECO:0000259" key="9">
    <source>
        <dbReference type="PROSITE" id="PS51188"/>
    </source>
</evidence>
<evidence type="ECO:0000256" key="5">
    <source>
        <dbReference type="PROSITE-ProRule" id="PRU00546"/>
    </source>
</evidence>
<feature type="region of interest" description="Disordered" evidence="6">
    <location>
        <begin position="395"/>
        <end position="446"/>
    </location>
</feature>
<dbReference type="GO" id="GO:0006457">
    <property type="term" value="P:protein folding"/>
    <property type="evidence" value="ECO:0007669"/>
    <property type="project" value="InterPro"/>
</dbReference>
<proteinExistence type="inferred from homology"/>
<evidence type="ECO:0000256" key="4">
    <source>
        <dbReference type="ARBA" id="ARBA00022833"/>
    </source>
</evidence>
<feature type="zinc finger region" description="CR-type" evidence="5">
    <location>
        <begin position="160"/>
        <end position="245"/>
    </location>
</feature>
<dbReference type="InterPro" id="IPR044713">
    <property type="entry name" value="DNJA1/2-like"/>
</dbReference>
<feature type="compositionally biased region" description="Acidic residues" evidence="6">
    <location>
        <begin position="417"/>
        <end position="430"/>
    </location>
</feature>
<keyword evidence="4 5" id="KW-0862">Zinc</keyword>
<dbReference type="CDD" id="cd06257">
    <property type="entry name" value="DnaJ"/>
    <property type="match status" value="1"/>
</dbReference>